<dbReference type="RefSeq" id="WP_191277548.1">
    <property type="nucleotide sequence ID" value="NZ_BNAD01000001.1"/>
</dbReference>
<dbReference type="Proteomes" id="UP000597341">
    <property type="component" value="Unassembled WGS sequence"/>
</dbReference>
<protein>
    <submittedName>
        <fullName evidence="1">Uncharacterized protein</fullName>
    </submittedName>
</protein>
<name>A0ABQ3HID6_9ACTN</name>
<comment type="caution">
    <text evidence="1">The sequence shown here is derived from an EMBL/GenBank/DDBJ whole genome shotgun (WGS) entry which is preliminary data.</text>
</comment>
<evidence type="ECO:0000313" key="2">
    <source>
        <dbReference type="Proteomes" id="UP000597341"/>
    </source>
</evidence>
<keyword evidence="2" id="KW-1185">Reference proteome</keyword>
<dbReference type="EMBL" id="BNAD01000001">
    <property type="protein sequence ID" value="GHE15247.1"/>
    <property type="molecule type" value="Genomic_DNA"/>
</dbReference>
<organism evidence="1 2">
    <name type="scientific">Nocardioides flavus</name>
    <name type="common">ex Wang et al. 2016</name>
    <dbReference type="NCBI Taxonomy" id="2058780"/>
    <lineage>
        <taxon>Bacteria</taxon>
        <taxon>Bacillati</taxon>
        <taxon>Actinomycetota</taxon>
        <taxon>Actinomycetes</taxon>
        <taxon>Propionibacteriales</taxon>
        <taxon>Nocardioidaceae</taxon>
        <taxon>Nocardioides</taxon>
    </lineage>
</organism>
<reference evidence="2" key="1">
    <citation type="journal article" date="2019" name="Int. J. Syst. Evol. Microbiol.">
        <title>The Global Catalogue of Microorganisms (GCM) 10K type strain sequencing project: providing services to taxonomists for standard genome sequencing and annotation.</title>
        <authorList>
            <consortium name="The Broad Institute Genomics Platform"/>
            <consortium name="The Broad Institute Genome Sequencing Center for Infectious Disease"/>
            <person name="Wu L."/>
            <person name="Ma J."/>
        </authorList>
    </citation>
    <scope>NUCLEOTIDE SEQUENCE [LARGE SCALE GENOMIC DNA]</scope>
    <source>
        <strain evidence="2">CGMCC 1.12791</strain>
    </source>
</reference>
<gene>
    <name evidence="1" type="ORF">GCM10011376_02550</name>
</gene>
<sequence length="93" mass="10376">MPQFTIATHTPGFHPDGSINPAHLRTDPDSAFFWSGRTDNVGGAEVAGRLGEDLRPGNVWEPRELDALKDNPEVTRIVRVDPRTGETEVLWER</sequence>
<accession>A0ABQ3HID6</accession>
<evidence type="ECO:0000313" key="1">
    <source>
        <dbReference type="EMBL" id="GHE15247.1"/>
    </source>
</evidence>
<proteinExistence type="predicted"/>